<organism evidence="9 10">
    <name type="scientific">Candidatus Merdivivens faecigallinarum</name>
    <dbReference type="NCBI Taxonomy" id="2840871"/>
    <lineage>
        <taxon>Bacteria</taxon>
        <taxon>Pseudomonadati</taxon>
        <taxon>Bacteroidota</taxon>
        <taxon>Bacteroidia</taxon>
        <taxon>Bacteroidales</taxon>
        <taxon>Muribaculaceae</taxon>
        <taxon>Muribaculaceae incertae sedis</taxon>
        <taxon>Candidatus Merdivivens</taxon>
    </lineage>
</organism>
<evidence type="ECO:0000256" key="5">
    <source>
        <dbReference type="ARBA" id="ARBA00023065"/>
    </source>
</evidence>
<feature type="transmembrane region" description="Helical" evidence="8">
    <location>
        <begin position="140"/>
        <end position="161"/>
    </location>
</feature>
<comment type="subcellular location">
    <subcellularLocation>
        <location evidence="8">Cell membrane</location>
        <topology evidence="8">Multi-pass membrane protein</topology>
    </subcellularLocation>
</comment>
<evidence type="ECO:0000256" key="7">
    <source>
        <dbReference type="ARBA" id="ARBA00023211"/>
    </source>
</evidence>
<reference evidence="9" key="2">
    <citation type="journal article" date="2021" name="PeerJ">
        <title>Extensive microbial diversity within the chicken gut microbiome revealed by metagenomics and culture.</title>
        <authorList>
            <person name="Gilroy R."/>
            <person name="Ravi A."/>
            <person name="Getino M."/>
            <person name="Pursley I."/>
            <person name="Horton D.L."/>
            <person name="Alikhan N.F."/>
            <person name="Baker D."/>
            <person name="Gharbi K."/>
            <person name="Hall N."/>
            <person name="Watson M."/>
            <person name="Adriaenssens E.M."/>
            <person name="Foster-Nyarko E."/>
            <person name="Jarju S."/>
            <person name="Secka A."/>
            <person name="Antonio M."/>
            <person name="Oren A."/>
            <person name="Chaudhuri R.R."/>
            <person name="La Ragione R."/>
            <person name="Hildebrand F."/>
            <person name="Pallen M.J."/>
        </authorList>
    </citation>
    <scope>NUCLEOTIDE SEQUENCE</scope>
    <source>
        <strain evidence="9">B3-2255</strain>
    </source>
</reference>
<feature type="transmembrane region" description="Helical" evidence="8">
    <location>
        <begin position="36"/>
        <end position="58"/>
    </location>
</feature>
<dbReference type="PANTHER" id="PTHR35529:SF1">
    <property type="entry name" value="MANGANESE EFFLUX PUMP MNTP-RELATED"/>
    <property type="match status" value="1"/>
</dbReference>
<feature type="transmembrane region" description="Helical" evidence="8">
    <location>
        <begin position="6"/>
        <end position="24"/>
    </location>
</feature>
<dbReference type="InterPro" id="IPR022929">
    <property type="entry name" value="Put_MntP"/>
</dbReference>
<keyword evidence="3 8" id="KW-0812">Transmembrane</keyword>
<comment type="function">
    <text evidence="8">Probably functions as a manganese efflux pump.</text>
</comment>
<evidence type="ECO:0000256" key="4">
    <source>
        <dbReference type="ARBA" id="ARBA00022989"/>
    </source>
</evidence>
<dbReference type="Proteomes" id="UP000823772">
    <property type="component" value="Unassembled WGS sequence"/>
</dbReference>
<dbReference type="AlphaFoldDB" id="A0A9D9IZX4"/>
<protein>
    <recommendedName>
        <fullName evidence="8">Putative manganese efflux pump MntP</fullName>
    </recommendedName>
</protein>
<dbReference type="InterPro" id="IPR003810">
    <property type="entry name" value="Mntp/YtaF"/>
</dbReference>
<keyword evidence="7 8" id="KW-0464">Manganese</keyword>
<proteinExistence type="inferred from homology"/>
<evidence type="ECO:0000256" key="2">
    <source>
        <dbReference type="ARBA" id="ARBA00022475"/>
    </source>
</evidence>
<comment type="similarity">
    <text evidence="8">Belongs to the MntP (TC 9.B.29) family.</text>
</comment>
<evidence type="ECO:0000256" key="6">
    <source>
        <dbReference type="ARBA" id="ARBA00023136"/>
    </source>
</evidence>
<dbReference type="GO" id="GO:0005886">
    <property type="term" value="C:plasma membrane"/>
    <property type="evidence" value="ECO:0007669"/>
    <property type="project" value="UniProtKB-SubCell"/>
</dbReference>
<feature type="transmembrane region" description="Helical" evidence="8">
    <location>
        <begin position="113"/>
        <end position="134"/>
    </location>
</feature>
<feature type="transmembrane region" description="Helical" evidence="8">
    <location>
        <begin position="70"/>
        <end position="92"/>
    </location>
</feature>
<evidence type="ECO:0000313" key="9">
    <source>
        <dbReference type="EMBL" id="MBO8481829.1"/>
    </source>
</evidence>
<dbReference type="GO" id="GO:0005384">
    <property type="term" value="F:manganese ion transmembrane transporter activity"/>
    <property type="evidence" value="ECO:0007669"/>
    <property type="project" value="UniProtKB-UniRule"/>
</dbReference>
<keyword evidence="6 8" id="KW-0472">Membrane</keyword>
<keyword evidence="2 8" id="KW-1003">Cell membrane</keyword>
<dbReference type="PANTHER" id="PTHR35529">
    <property type="entry name" value="MANGANESE EFFLUX PUMP MNTP-RELATED"/>
    <property type="match status" value="1"/>
</dbReference>
<dbReference type="EMBL" id="JADILY010000099">
    <property type="protein sequence ID" value="MBO8481829.1"/>
    <property type="molecule type" value="Genomic_DNA"/>
</dbReference>
<evidence type="ECO:0000313" key="10">
    <source>
        <dbReference type="Proteomes" id="UP000823772"/>
    </source>
</evidence>
<accession>A0A9D9IZX4</accession>
<keyword evidence="4 8" id="KW-1133">Transmembrane helix</keyword>
<gene>
    <name evidence="8" type="primary">mntP</name>
    <name evidence="9" type="ORF">IAC87_04710</name>
</gene>
<name>A0A9D9IZX4_9BACT</name>
<keyword evidence="5 8" id="KW-0406">Ion transport</keyword>
<evidence type="ECO:0000256" key="1">
    <source>
        <dbReference type="ARBA" id="ARBA00022448"/>
    </source>
</evidence>
<sequence>MSWLELLLLALSLCVDTFAVSMSGSQSIRKASLPRIFFIALVFAVFQAGLTFIGWIGGASLHKIITSVDHWIAFILLLYIGVKMAVEGIGNIRKAKSGEETECTVNLLSSKTLVMSAVATSIDALAVGIAIAVVSLPPVKLYGCFAMIFTATLLSSLAGVFSGRWLGKRFGDMAQVAGGAVLVIIGAKILVEHTILA</sequence>
<evidence type="ECO:0000256" key="3">
    <source>
        <dbReference type="ARBA" id="ARBA00022692"/>
    </source>
</evidence>
<reference evidence="9" key="1">
    <citation type="submission" date="2020-10" db="EMBL/GenBank/DDBJ databases">
        <authorList>
            <person name="Gilroy R."/>
        </authorList>
    </citation>
    <scope>NUCLEOTIDE SEQUENCE</scope>
    <source>
        <strain evidence="9">B3-2255</strain>
    </source>
</reference>
<comment type="caution">
    <text evidence="9">The sequence shown here is derived from an EMBL/GenBank/DDBJ whole genome shotgun (WGS) entry which is preliminary data.</text>
</comment>
<dbReference type="HAMAP" id="MF_01521">
    <property type="entry name" value="MntP_pump"/>
    <property type="match status" value="1"/>
</dbReference>
<feature type="transmembrane region" description="Helical" evidence="8">
    <location>
        <begin position="173"/>
        <end position="191"/>
    </location>
</feature>
<evidence type="ECO:0000256" key="8">
    <source>
        <dbReference type="HAMAP-Rule" id="MF_01521"/>
    </source>
</evidence>
<keyword evidence="1 8" id="KW-0813">Transport</keyword>
<dbReference type="Pfam" id="PF02659">
    <property type="entry name" value="Mntp"/>
    <property type="match status" value="1"/>
</dbReference>